<organism evidence="2 3">
    <name type="scientific">Meganyctiphanes norvegica</name>
    <name type="common">Northern krill</name>
    <name type="synonym">Thysanopoda norvegica</name>
    <dbReference type="NCBI Taxonomy" id="48144"/>
    <lineage>
        <taxon>Eukaryota</taxon>
        <taxon>Metazoa</taxon>
        <taxon>Ecdysozoa</taxon>
        <taxon>Arthropoda</taxon>
        <taxon>Crustacea</taxon>
        <taxon>Multicrustacea</taxon>
        <taxon>Malacostraca</taxon>
        <taxon>Eumalacostraca</taxon>
        <taxon>Eucarida</taxon>
        <taxon>Euphausiacea</taxon>
        <taxon>Euphausiidae</taxon>
        <taxon>Meganyctiphanes</taxon>
    </lineage>
</organism>
<feature type="compositionally biased region" description="Low complexity" evidence="1">
    <location>
        <begin position="33"/>
        <end position="52"/>
    </location>
</feature>
<evidence type="ECO:0000313" key="3">
    <source>
        <dbReference type="Proteomes" id="UP001497623"/>
    </source>
</evidence>
<dbReference type="Proteomes" id="UP001497623">
    <property type="component" value="Unassembled WGS sequence"/>
</dbReference>
<proteinExistence type="predicted"/>
<accession>A0AAV2SXM1</accession>
<evidence type="ECO:0000313" key="2">
    <source>
        <dbReference type="EMBL" id="CAL4249580.1"/>
    </source>
</evidence>
<sequence>KFEETVLKGFESLTNAINQSNRMPVVPNFASITQQQQQQPPQQQQQQMTQQQGYQPNSSTPASQQTNQIGSIQQQQLETGTQVRQTAVFNQQIQPEGRYIKNREYFQDMRQERKKCMIVFGLDEFEELKTDESPTWDLYRAEQILKEMDQEYLCEKIACVIRLGNKEGAKIRPLRVIFKSYMDRESAVINGYKLRNSENYSNVYVSRDLIMEDRIRSRENYLKKRQARATIGNTQPTETQSAQQATLLATALVSLQAPVATETTRGVWGYAVHFLGHSKLF</sequence>
<feature type="compositionally biased region" description="Polar residues" evidence="1">
    <location>
        <begin position="53"/>
        <end position="62"/>
    </location>
</feature>
<feature type="region of interest" description="Disordered" evidence="1">
    <location>
        <begin position="32"/>
        <end position="76"/>
    </location>
</feature>
<feature type="non-terminal residue" evidence="2">
    <location>
        <position position="1"/>
    </location>
</feature>
<feature type="compositionally biased region" description="Low complexity" evidence="1">
    <location>
        <begin position="63"/>
        <end position="76"/>
    </location>
</feature>
<gene>
    <name evidence="2" type="ORF">MNOR_LOCUS41576</name>
</gene>
<comment type="caution">
    <text evidence="2">The sequence shown here is derived from an EMBL/GenBank/DDBJ whole genome shotgun (WGS) entry which is preliminary data.</text>
</comment>
<protein>
    <submittedName>
        <fullName evidence="2">Uncharacterized protein</fullName>
    </submittedName>
</protein>
<name>A0AAV2SXM1_MEGNR</name>
<keyword evidence="3" id="KW-1185">Reference proteome</keyword>
<dbReference type="EMBL" id="CAXKWB010158973">
    <property type="protein sequence ID" value="CAL4249580.1"/>
    <property type="molecule type" value="Genomic_DNA"/>
</dbReference>
<reference evidence="2 3" key="1">
    <citation type="submission" date="2024-05" db="EMBL/GenBank/DDBJ databases">
        <authorList>
            <person name="Wallberg A."/>
        </authorList>
    </citation>
    <scope>NUCLEOTIDE SEQUENCE [LARGE SCALE GENOMIC DNA]</scope>
</reference>
<evidence type="ECO:0000256" key="1">
    <source>
        <dbReference type="SAM" id="MobiDB-lite"/>
    </source>
</evidence>
<dbReference type="AlphaFoldDB" id="A0AAV2SXM1"/>